<dbReference type="PANTHER" id="PTHR43495">
    <property type="entry name" value="GABA PERMEASE"/>
    <property type="match status" value="1"/>
</dbReference>
<keyword evidence="2" id="KW-0813">Transport</keyword>
<feature type="transmembrane region" description="Helical" evidence="7">
    <location>
        <begin position="243"/>
        <end position="264"/>
    </location>
</feature>
<feature type="transmembrane region" description="Helical" evidence="7">
    <location>
        <begin position="406"/>
        <end position="427"/>
    </location>
</feature>
<accession>A0A8J7W126</accession>
<keyword evidence="6 7" id="KW-0472">Membrane</keyword>
<reference evidence="9" key="1">
    <citation type="submission" date="2021-04" db="EMBL/GenBank/DDBJ databases">
        <title>Sinoanaerobacter chloroacetimidivorans sp. nov., an obligate anaerobic bacterium isolated from anaerobic sludge.</title>
        <authorList>
            <person name="Bao Y."/>
        </authorList>
    </citation>
    <scope>NUCLEOTIDE SEQUENCE</scope>
    <source>
        <strain evidence="9">BAD-6</strain>
    </source>
</reference>
<evidence type="ECO:0000256" key="4">
    <source>
        <dbReference type="ARBA" id="ARBA00022970"/>
    </source>
</evidence>
<keyword evidence="5 7" id="KW-1133">Transmembrane helix</keyword>
<comment type="subcellular location">
    <subcellularLocation>
        <location evidence="1">Membrane</location>
        <topology evidence="1">Multi-pass membrane protein</topology>
    </subcellularLocation>
</comment>
<evidence type="ECO:0000256" key="6">
    <source>
        <dbReference type="ARBA" id="ARBA00023136"/>
    </source>
</evidence>
<feature type="transmembrane region" description="Helical" evidence="7">
    <location>
        <begin position="292"/>
        <end position="314"/>
    </location>
</feature>
<feature type="transmembrane region" description="Helical" evidence="7">
    <location>
        <begin position="101"/>
        <end position="123"/>
    </location>
</feature>
<evidence type="ECO:0000259" key="8">
    <source>
        <dbReference type="Pfam" id="PF00324"/>
    </source>
</evidence>
<dbReference type="PANTHER" id="PTHR43495:SF5">
    <property type="entry name" value="GAMMA-AMINOBUTYRIC ACID PERMEASE"/>
    <property type="match status" value="1"/>
</dbReference>
<proteinExistence type="predicted"/>
<dbReference type="FunFam" id="1.20.1740.10:FF:000001">
    <property type="entry name" value="Amino acid permease"/>
    <property type="match status" value="1"/>
</dbReference>
<sequence>MTDKNLDENTLKRGLKSRHLIMIAIGGCIGDGLFLATGNTLNVAGGFGAMLAYTIIGIMVYFMINSLGEMSVYLPISGSFSTYSSKYVNPAFGFAIGWNYWFSWAIVTGIEIVVAAILMSYWFPTVPMVIWSILFCAILLVINLFSARAYGETEYWFASLKILAVIIFIIVGILMIAGVVGNPPKTGLSNFTAYGGLFPNGFIGVIACMFTAVYAFLGTEIIGIAGGESAEPEKNIPKAVKTVFWRILLFYVGAIFVMGALLPYKDASVLVSPFTVIFKYAGIPFADSLMNFVVLTAVLSCANSGLYASSRMLYSIALEGKAPRVFIKVNSRGVPVPAVLLSASLGGFAFLTNFMGADQVYIILVSASGLATVFSWLGISLSHYRFRGWLTKRGINLDTLKFKAKWYPFGPILTAFVCICTIAGTIIDKNSRMTAVFGIPTFIILVAVGMYLQRKGRFNELSDEELRGQSNEIG</sequence>
<feature type="transmembrane region" description="Helical" evidence="7">
    <location>
        <begin position="43"/>
        <end position="64"/>
    </location>
</feature>
<name>A0A8J7W126_9FIRM</name>
<dbReference type="InterPro" id="IPR004840">
    <property type="entry name" value="Amino_acid_permease_CS"/>
</dbReference>
<protein>
    <submittedName>
        <fullName evidence="9">Amino acid permease</fullName>
    </submittedName>
</protein>
<organism evidence="9 10">
    <name type="scientific">Sinanaerobacter chloroacetimidivorans</name>
    <dbReference type="NCBI Taxonomy" id="2818044"/>
    <lineage>
        <taxon>Bacteria</taxon>
        <taxon>Bacillati</taxon>
        <taxon>Bacillota</taxon>
        <taxon>Clostridia</taxon>
        <taxon>Peptostreptococcales</taxon>
        <taxon>Anaerovoracaceae</taxon>
        <taxon>Sinanaerobacter</taxon>
    </lineage>
</organism>
<feature type="transmembrane region" description="Helical" evidence="7">
    <location>
        <begin position="201"/>
        <end position="222"/>
    </location>
</feature>
<feature type="transmembrane region" description="Helical" evidence="7">
    <location>
        <begin position="20"/>
        <end position="37"/>
    </location>
</feature>
<feature type="transmembrane region" description="Helical" evidence="7">
    <location>
        <begin position="334"/>
        <end position="355"/>
    </location>
</feature>
<dbReference type="GO" id="GO:0006865">
    <property type="term" value="P:amino acid transport"/>
    <property type="evidence" value="ECO:0007669"/>
    <property type="project" value="UniProtKB-KW"/>
</dbReference>
<evidence type="ECO:0000313" key="10">
    <source>
        <dbReference type="Proteomes" id="UP000675664"/>
    </source>
</evidence>
<comment type="caution">
    <text evidence="9">The sequence shown here is derived from an EMBL/GenBank/DDBJ whole genome shotgun (WGS) entry which is preliminary data.</text>
</comment>
<evidence type="ECO:0000256" key="2">
    <source>
        <dbReference type="ARBA" id="ARBA00022448"/>
    </source>
</evidence>
<feature type="transmembrane region" description="Helical" evidence="7">
    <location>
        <begin position="361"/>
        <end position="386"/>
    </location>
</feature>
<dbReference type="GO" id="GO:0016020">
    <property type="term" value="C:membrane"/>
    <property type="evidence" value="ECO:0007669"/>
    <property type="project" value="UniProtKB-SubCell"/>
</dbReference>
<gene>
    <name evidence="9" type="ORF">KCX82_13155</name>
</gene>
<feature type="domain" description="Amino acid permease/ SLC12A" evidence="8">
    <location>
        <begin position="19"/>
        <end position="445"/>
    </location>
</feature>
<dbReference type="AlphaFoldDB" id="A0A8J7W126"/>
<dbReference type="PIRSF" id="PIRSF006060">
    <property type="entry name" value="AA_transporter"/>
    <property type="match status" value="1"/>
</dbReference>
<feature type="transmembrane region" description="Helical" evidence="7">
    <location>
        <begin position="129"/>
        <end position="150"/>
    </location>
</feature>
<reference evidence="9" key="2">
    <citation type="submission" date="2021-04" db="EMBL/GenBank/DDBJ databases">
        <authorList>
            <person name="Liu J."/>
        </authorList>
    </citation>
    <scope>NUCLEOTIDE SEQUENCE</scope>
    <source>
        <strain evidence="9">BAD-6</strain>
    </source>
</reference>
<dbReference type="Gene3D" id="1.20.1740.10">
    <property type="entry name" value="Amino acid/polyamine transporter I"/>
    <property type="match status" value="1"/>
</dbReference>
<evidence type="ECO:0000313" key="9">
    <source>
        <dbReference type="EMBL" id="MBR0598832.1"/>
    </source>
</evidence>
<dbReference type="InterPro" id="IPR004841">
    <property type="entry name" value="AA-permease/SLC12A_dom"/>
</dbReference>
<dbReference type="RefSeq" id="WP_227018954.1">
    <property type="nucleotide sequence ID" value="NZ_JAGSND010000008.1"/>
</dbReference>
<keyword evidence="10" id="KW-1185">Reference proteome</keyword>
<feature type="transmembrane region" description="Helical" evidence="7">
    <location>
        <begin position="162"/>
        <end position="181"/>
    </location>
</feature>
<dbReference type="Proteomes" id="UP000675664">
    <property type="component" value="Unassembled WGS sequence"/>
</dbReference>
<keyword evidence="4" id="KW-0029">Amino-acid transport</keyword>
<evidence type="ECO:0000256" key="5">
    <source>
        <dbReference type="ARBA" id="ARBA00022989"/>
    </source>
</evidence>
<dbReference type="Pfam" id="PF00324">
    <property type="entry name" value="AA_permease"/>
    <property type="match status" value="1"/>
</dbReference>
<evidence type="ECO:0000256" key="1">
    <source>
        <dbReference type="ARBA" id="ARBA00004141"/>
    </source>
</evidence>
<dbReference type="PROSITE" id="PS00218">
    <property type="entry name" value="AMINO_ACID_PERMEASE_1"/>
    <property type="match status" value="1"/>
</dbReference>
<dbReference type="GO" id="GO:0055085">
    <property type="term" value="P:transmembrane transport"/>
    <property type="evidence" value="ECO:0007669"/>
    <property type="project" value="InterPro"/>
</dbReference>
<evidence type="ECO:0000256" key="7">
    <source>
        <dbReference type="SAM" id="Phobius"/>
    </source>
</evidence>
<feature type="transmembrane region" description="Helical" evidence="7">
    <location>
        <begin position="433"/>
        <end position="452"/>
    </location>
</feature>
<evidence type="ECO:0000256" key="3">
    <source>
        <dbReference type="ARBA" id="ARBA00022692"/>
    </source>
</evidence>
<keyword evidence="3 7" id="KW-0812">Transmembrane</keyword>
<dbReference type="EMBL" id="JAGSND010000008">
    <property type="protein sequence ID" value="MBR0598832.1"/>
    <property type="molecule type" value="Genomic_DNA"/>
</dbReference>